<comment type="caution">
    <text evidence="1">The sequence shown here is derived from an EMBL/GenBank/DDBJ whole genome shotgun (WGS) entry which is preliminary data.</text>
</comment>
<protein>
    <submittedName>
        <fullName evidence="1">Uncharacterized protein</fullName>
    </submittedName>
</protein>
<proteinExistence type="predicted"/>
<keyword evidence="2" id="KW-1185">Reference proteome</keyword>
<dbReference type="AlphaFoldDB" id="A0A498CKR1"/>
<sequence>MMALSPRRLLVNHLSVEPLGSLDERELLLESEIEHRNEVPVFVFRIPIFDQQVFFDLDLDRRTRIGLQKQVARFLTERKIAPKKWGNLDVITVTKCEVDGGILTLEIVKINNDYDYKYARAELESLIAYEAHHAEPQDVDFR</sequence>
<evidence type="ECO:0000313" key="2">
    <source>
        <dbReference type="Proteomes" id="UP000276301"/>
    </source>
</evidence>
<evidence type="ECO:0000313" key="1">
    <source>
        <dbReference type="EMBL" id="RLL09745.1"/>
    </source>
</evidence>
<accession>A0A498CKR1</accession>
<organism evidence="1 2">
    <name type="scientific">Anaerotruncus massiliensis</name>
    <name type="common">ex Liu et al. 2021</name>
    <dbReference type="NCBI Taxonomy" id="2321404"/>
    <lineage>
        <taxon>Bacteria</taxon>
        <taxon>Bacillati</taxon>
        <taxon>Bacillota</taxon>
        <taxon>Clostridia</taxon>
        <taxon>Eubacteriales</taxon>
        <taxon>Oscillospiraceae</taxon>
        <taxon>Anaerotruncus</taxon>
    </lineage>
</organism>
<reference evidence="1 2" key="1">
    <citation type="submission" date="2018-10" db="EMBL/GenBank/DDBJ databases">
        <title>Anaerotruncus faecis sp. nov., isolated from human feces.</title>
        <authorList>
            <person name="Wang Y.-J."/>
        </authorList>
    </citation>
    <scope>NUCLEOTIDE SEQUENCE [LARGE SCALE GENOMIC DNA]</scope>
    <source>
        <strain evidence="1 2">22A2-44</strain>
    </source>
</reference>
<gene>
    <name evidence="1" type="ORF">D4A47_09515</name>
</gene>
<dbReference type="EMBL" id="RCHT01000017">
    <property type="protein sequence ID" value="RLL09745.1"/>
    <property type="molecule type" value="Genomic_DNA"/>
</dbReference>
<name>A0A498CKR1_9FIRM</name>
<dbReference type="Proteomes" id="UP000276301">
    <property type="component" value="Unassembled WGS sequence"/>
</dbReference>